<dbReference type="Proteomes" id="UP000316747">
    <property type="component" value="Unassembled WGS sequence"/>
</dbReference>
<evidence type="ECO:0008006" key="3">
    <source>
        <dbReference type="Google" id="ProtNLM"/>
    </source>
</evidence>
<organism evidence="1 2">
    <name type="scientific">Humibacillus xanthopallidus</name>
    <dbReference type="NCBI Taxonomy" id="412689"/>
    <lineage>
        <taxon>Bacteria</taxon>
        <taxon>Bacillati</taxon>
        <taxon>Actinomycetota</taxon>
        <taxon>Actinomycetes</taxon>
        <taxon>Micrococcales</taxon>
        <taxon>Intrasporangiaceae</taxon>
        <taxon>Humibacillus</taxon>
    </lineage>
</organism>
<accession>A0A543HW30</accession>
<evidence type="ECO:0000313" key="2">
    <source>
        <dbReference type="Proteomes" id="UP000316747"/>
    </source>
</evidence>
<dbReference type="AlphaFoldDB" id="A0A543HW30"/>
<reference evidence="1 2" key="1">
    <citation type="submission" date="2019-06" db="EMBL/GenBank/DDBJ databases">
        <title>Genome sequencing of plant associated microbes to promote plant fitness in Sorghum bicolor and Oryza sativa.</title>
        <authorList>
            <person name="Coleman-Derr D."/>
        </authorList>
    </citation>
    <scope>NUCLEOTIDE SEQUENCE [LARGE SCALE GENOMIC DNA]</scope>
    <source>
        <strain evidence="1 2">KV-663</strain>
    </source>
</reference>
<protein>
    <recommendedName>
        <fullName evidence="3">PhiRv1 phage protein</fullName>
    </recommendedName>
</protein>
<proteinExistence type="predicted"/>
<comment type="caution">
    <text evidence="1">The sequence shown here is derived from an EMBL/GenBank/DDBJ whole genome shotgun (WGS) entry which is preliminary data.</text>
</comment>
<keyword evidence="2" id="KW-1185">Reference proteome</keyword>
<sequence length="68" mass="7362">MSDLMTHRGRVAALSRSRSADDPDLIAARRALKVEGLAEHIARTVAEWPPLTEAQLSRLAVLLRGGTS</sequence>
<dbReference type="EMBL" id="VFPM01000002">
    <property type="protein sequence ID" value="TQM62581.1"/>
    <property type="molecule type" value="Genomic_DNA"/>
</dbReference>
<name>A0A543HW30_9MICO</name>
<gene>
    <name evidence="1" type="ORF">FBY41_2617</name>
</gene>
<evidence type="ECO:0000313" key="1">
    <source>
        <dbReference type="EMBL" id="TQM62581.1"/>
    </source>
</evidence>